<evidence type="ECO:0000256" key="1">
    <source>
        <dbReference type="ARBA" id="ARBA00009437"/>
    </source>
</evidence>
<comment type="similarity">
    <text evidence="1">Belongs to the LysR transcriptional regulatory family.</text>
</comment>
<organism evidence="6 7">
    <name type="scientific">Serratia fonticola</name>
    <dbReference type="NCBI Taxonomy" id="47917"/>
    <lineage>
        <taxon>Bacteria</taxon>
        <taxon>Pseudomonadati</taxon>
        <taxon>Pseudomonadota</taxon>
        <taxon>Gammaproteobacteria</taxon>
        <taxon>Enterobacterales</taxon>
        <taxon>Yersiniaceae</taxon>
        <taxon>Serratia</taxon>
    </lineage>
</organism>
<dbReference type="InterPro" id="IPR005119">
    <property type="entry name" value="LysR_subst-bd"/>
</dbReference>
<name>A0A448SY98_SERFO</name>
<dbReference type="SUPFAM" id="SSF46785">
    <property type="entry name" value="Winged helix' DNA-binding domain"/>
    <property type="match status" value="1"/>
</dbReference>
<dbReference type="Gene3D" id="1.10.10.10">
    <property type="entry name" value="Winged helix-like DNA-binding domain superfamily/Winged helix DNA-binding domain"/>
    <property type="match status" value="1"/>
</dbReference>
<dbReference type="PROSITE" id="PS50931">
    <property type="entry name" value="HTH_LYSR"/>
    <property type="match status" value="1"/>
</dbReference>
<dbReference type="EMBL" id="LR134492">
    <property type="protein sequence ID" value="VEI72692.1"/>
    <property type="molecule type" value="Genomic_DNA"/>
</dbReference>
<protein>
    <submittedName>
        <fullName evidence="6">Symbiotic regulator homolog 1</fullName>
    </submittedName>
</protein>
<dbReference type="Pfam" id="PF03466">
    <property type="entry name" value="LysR_substrate"/>
    <property type="match status" value="1"/>
</dbReference>
<dbReference type="GO" id="GO:0003700">
    <property type="term" value="F:DNA-binding transcription factor activity"/>
    <property type="evidence" value="ECO:0007669"/>
    <property type="project" value="InterPro"/>
</dbReference>
<proteinExistence type="inferred from homology"/>
<dbReference type="PRINTS" id="PR00039">
    <property type="entry name" value="HTHLYSR"/>
</dbReference>
<evidence type="ECO:0000256" key="4">
    <source>
        <dbReference type="ARBA" id="ARBA00023163"/>
    </source>
</evidence>
<evidence type="ECO:0000256" key="3">
    <source>
        <dbReference type="ARBA" id="ARBA00023125"/>
    </source>
</evidence>
<dbReference type="CDD" id="cd08417">
    <property type="entry name" value="PBP2_Nitroaromatics_like"/>
    <property type="match status" value="1"/>
</dbReference>
<dbReference type="InterPro" id="IPR037402">
    <property type="entry name" value="YidZ_PBP2"/>
</dbReference>
<dbReference type="Proteomes" id="UP000270487">
    <property type="component" value="Chromosome"/>
</dbReference>
<feature type="domain" description="HTH lysR-type" evidence="5">
    <location>
        <begin position="7"/>
        <end position="63"/>
    </location>
</feature>
<dbReference type="InterPro" id="IPR036388">
    <property type="entry name" value="WH-like_DNA-bd_sf"/>
</dbReference>
<keyword evidence="2" id="KW-0805">Transcription regulation</keyword>
<dbReference type="PANTHER" id="PTHR30118">
    <property type="entry name" value="HTH-TYPE TRANSCRIPTIONAL REGULATOR LEUO-RELATED"/>
    <property type="match status" value="1"/>
</dbReference>
<keyword evidence="4" id="KW-0804">Transcription</keyword>
<sequence length="318" mass="36375">MNIANKDLNLLLFFHVLYQERNASQAAIRMSLSQPAMSHKLNKLRHEFGDPLFVRAPRGLAPTPRAHQLATQVQKLVEDIETFYDQCEGRDFLARTERIHIYTTDYMEQILLPGLLPILRQEAPNLVLITHNTRGMLPRDELEKGTCDLAIAGFYEQLPETFHQQRLLSEDFVVLAAADHPLLLQGLDLNSYLACEHVLTTLTGDLNGLVDRDLQRQGLARKVVAGLSSFLAPSRLIRGSDLLLTCLRSVGEEAVARDPELRLYPLPLALPRIDMMQIWHERTHSDRLRRWLRLKIYQHAQALAESRIMLEISSHRTT</sequence>
<dbReference type="InterPro" id="IPR036390">
    <property type="entry name" value="WH_DNA-bd_sf"/>
</dbReference>
<dbReference type="SUPFAM" id="SSF53850">
    <property type="entry name" value="Periplasmic binding protein-like II"/>
    <property type="match status" value="1"/>
</dbReference>
<dbReference type="Gene3D" id="3.40.190.10">
    <property type="entry name" value="Periplasmic binding protein-like II"/>
    <property type="match status" value="2"/>
</dbReference>
<dbReference type="AlphaFoldDB" id="A0A448SY98"/>
<dbReference type="InterPro" id="IPR000847">
    <property type="entry name" value="LysR_HTH_N"/>
</dbReference>
<dbReference type="InterPro" id="IPR050389">
    <property type="entry name" value="LysR-type_TF"/>
</dbReference>
<reference evidence="6 7" key="1">
    <citation type="submission" date="2018-12" db="EMBL/GenBank/DDBJ databases">
        <authorList>
            <consortium name="Pathogen Informatics"/>
        </authorList>
    </citation>
    <scope>NUCLEOTIDE SEQUENCE [LARGE SCALE GENOMIC DNA]</scope>
    <source>
        <strain evidence="6 7">NCTC13193</strain>
    </source>
</reference>
<gene>
    <name evidence="6" type="primary">syrM1_2</name>
    <name evidence="6" type="ORF">NCTC13193_03773</name>
</gene>
<evidence type="ECO:0000313" key="7">
    <source>
        <dbReference type="Proteomes" id="UP000270487"/>
    </source>
</evidence>
<evidence type="ECO:0000313" key="6">
    <source>
        <dbReference type="EMBL" id="VEI72692.1"/>
    </source>
</evidence>
<keyword evidence="3" id="KW-0238">DNA-binding</keyword>
<dbReference type="RefSeq" id="WP_141132534.1">
    <property type="nucleotide sequence ID" value="NZ_CAMISF010000007.1"/>
</dbReference>
<dbReference type="GO" id="GO:0003677">
    <property type="term" value="F:DNA binding"/>
    <property type="evidence" value="ECO:0007669"/>
    <property type="project" value="UniProtKB-KW"/>
</dbReference>
<dbReference type="PANTHER" id="PTHR30118:SF15">
    <property type="entry name" value="TRANSCRIPTIONAL REGULATORY PROTEIN"/>
    <property type="match status" value="1"/>
</dbReference>
<evidence type="ECO:0000256" key="2">
    <source>
        <dbReference type="ARBA" id="ARBA00023015"/>
    </source>
</evidence>
<evidence type="ECO:0000259" key="5">
    <source>
        <dbReference type="PROSITE" id="PS50931"/>
    </source>
</evidence>
<accession>A0A448SY98</accession>
<dbReference type="Pfam" id="PF00126">
    <property type="entry name" value="HTH_1"/>
    <property type="match status" value="1"/>
</dbReference>